<proteinExistence type="predicted"/>
<dbReference type="InterPro" id="IPR029044">
    <property type="entry name" value="Nucleotide-diphossugar_trans"/>
</dbReference>
<dbReference type="InterPro" id="IPR001173">
    <property type="entry name" value="Glyco_trans_2-like"/>
</dbReference>
<dbReference type="Pfam" id="PF00535">
    <property type="entry name" value="Glycos_transf_2"/>
    <property type="match status" value="1"/>
</dbReference>
<comment type="caution">
    <text evidence="2">The sequence shown here is derived from an EMBL/GenBank/DDBJ whole genome shotgun (WGS) entry which is preliminary data.</text>
</comment>
<dbReference type="Proteomes" id="UP000638732">
    <property type="component" value="Unassembled WGS sequence"/>
</dbReference>
<gene>
    <name evidence="2" type="ORF">GSY63_15370</name>
</gene>
<evidence type="ECO:0000313" key="2">
    <source>
        <dbReference type="EMBL" id="NCD70746.1"/>
    </source>
</evidence>
<sequence>MLAETIESIINEQEFLDTDEIEIVVSDNCSSDNTTDVMCSYLEKYPNKIKYNRNKENIISYNFEKVLSLGSGAILKLNNDTLPLKKGSLGTMLTITKYCVENNLIPFFLNERLPGAENRKILDNKVSFISAISFWCTWVGAFSISKKAFDNLTSFSKAAALNLTQVDVQMQLLNKGHRYLLVNDHLSLSVAPPQKGGYDLTEIFITNYFSLLDEYFITDDEIKASAKEKNRTLYKFLLPFFLDIYKSAQNKDQVFVFSNHNYKERIKKEFSKYTYIAFELKLFFEIKKLDLRKTVKKLIGK</sequence>
<accession>A0A965ZJF0</accession>
<reference evidence="2" key="1">
    <citation type="submission" date="2020-01" db="EMBL/GenBank/DDBJ databases">
        <authorList>
            <person name="Seo Y.L."/>
        </authorList>
    </citation>
    <scope>NUCLEOTIDE SEQUENCE</scope>
    <source>
        <strain evidence="2">R11</strain>
    </source>
</reference>
<reference evidence="2" key="2">
    <citation type="submission" date="2020-10" db="EMBL/GenBank/DDBJ databases">
        <title>Mucilaginibacter sp. nov., isolated from soil.</title>
        <authorList>
            <person name="Jeon C.O."/>
        </authorList>
    </citation>
    <scope>NUCLEOTIDE SEQUENCE</scope>
    <source>
        <strain evidence="2">R11</strain>
    </source>
</reference>
<evidence type="ECO:0000313" key="3">
    <source>
        <dbReference type="Proteomes" id="UP000638732"/>
    </source>
</evidence>
<feature type="domain" description="Glycosyltransferase 2-like" evidence="1">
    <location>
        <begin position="1"/>
        <end position="68"/>
    </location>
</feature>
<dbReference type="EMBL" id="WWEO01000043">
    <property type="protein sequence ID" value="NCD70746.1"/>
    <property type="molecule type" value="Genomic_DNA"/>
</dbReference>
<organism evidence="2 3">
    <name type="scientific">Mucilaginibacter agri</name>
    <dbReference type="NCBI Taxonomy" id="2695265"/>
    <lineage>
        <taxon>Bacteria</taxon>
        <taxon>Pseudomonadati</taxon>
        <taxon>Bacteroidota</taxon>
        <taxon>Sphingobacteriia</taxon>
        <taxon>Sphingobacteriales</taxon>
        <taxon>Sphingobacteriaceae</taxon>
        <taxon>Mucilaginibacter</taxon>
    </lineage>
</organism>
<dbReference type="SUPFAM" id="SSF53448">
    <property type="entry name" value="Nucleotide-diphospho-sugar transferases"/>
    <property type="match status" value="1"/>
</dbReference>
<dbReference type="AlphaFoldDB" id="A0A965ZJF0"/>
<evidence type="ECO:0000259" key="1">
    <source>
        <dbReference type="Pfam" id="PF00535"/>
    </source>
</evidence>
<name>A0A965ZJF0_9SPHI</name>
<dbReference type="Gene3D" id="3.90.550.10">
    <property type="entry name" value="Spore Coat Polysaccharide Biosynthesis Protein SpsA, Chain A"/>
    <property type="match status" value="1"/>
</dbReference>
<protein>
    <submittedName>
        <fullName evidence="2">Glycosyltransferase</fullName>
    </submittedName>
</protein>
<keyword evidence="3" id="KW-1185">Reference proteome</keyword>